<dbReference type="OrthoDB" id="5587616at2759"/>
<accession>A0A0G4J7P0</accession>
<dbReference type="InterPro" id="IPR051730">
    <property type="entry name" value="NASP-like"/>
</dbReference>
<dbReference type="Gene3D" id="1.25.40.10">
    <property type="entry name" value="Tetratricopeptide repeat domain"/>
    <property type="match status" value="1"/>
</dbReference>
<feature type="compositionally biased region" description="Basic and acidic residues" evidence="3">
    <location>
        <begin position="61"/>
        <end position="77"/>
    </location>
</feature>
<reference evidence="5 7" key="2">
    <citation type="submission" date="2018-03" db="EMBL/GenBank/DDBJ databases">
        <authorList>
            <person name="Fogelqvist J."/>
        </authorList>
    </citation>
    <scope>NUCLEOTIDE SEQUENCE [LARGE SCALE GENOMIC DNA]</scope>
</reference>
<dbReference type="EMBL" id="CDSF01000144">
    <property type="protein sequence ID" value="CEP03281.1"/>
    <property type="molecule type" value="Genomic_DNA"/>
</dbReference>
<evidence type="ECO:0000256" key="3">
    <source>
        <dbReference type="SAM" id="MobiDB-lite"/>
    </source>
</evidence>
<protein>
    <recommendedName>
        <fullName evidence="8">Tetratricopeptide SHNi-TPR domain-containing protein</fullName>
    </recommendedName>
</protein>
<feature type="compositionally biased region" description="Basic and acidic residues" evidence="3">
    <location>
        <begin position="86"/>
        <end position="95"/>
    </location>
</feature>
<keyword evidence="5" id="KW-0496">Mitochondrion</keyword>
<geneLocation type="mitochondrion" evidence="5"/>
<name>A0A0G4J7P0_PLABS</name>
<evidence type="ECO:0000313" key="7">
    <source>
        <dbReference type="Proteomes" id="UP000290189"/>
    </source>
</evidence>
<keyword evidence="2" id="KW-0802">TPR repeat</keyword>
<evidence type="ECO:0000256" key="1">
    <source>
        <dbReference type="ARBA" id="ARBA00022737"/>
    </source>
</evidence>
<evidence type="ECO:0000313" key="6">
    <source>
        <dbReference type="Proteomes" id="UP000039324"/>
    </source>
</evidence>
<sequence>MVIMVDVLPARTSVGSDVGGVGMTATDEAIQASCNAVTIDGKPQEEVDGKSPAVTGKKTTKTVEGETKKPVDGKMEMADTNAEASTGEKLDTEGKSATELSAMARDAVEKGGDWETVIDLHAKALQVMIENTGDELAPECASYYFDYGDAVLQQCCQRSEVFGSVIKQKAAEAAAAKEQQEGGGEKPETEPAEAEDEEEEECESGAADAEEDIEADADEPTDLQVAWELIETARVIYSRMGESPVSAQMGLADCYSRLGDLALENDGDAMSDYTSCLNTLKSINESDADESVSLSLSRSLSSIHFKIAVCKSIAGESPVALEHFTSAKSSLSRCAQILLGTTGADQGGKGEASVQGLDVDTVRGQLESVGVPKKSQLRDLIELMEQIQEKIEDIEASEPIQPTEILSMVQSVMADAAAPVSTTTAFNGSTSSSAPVNDLGAIVGQKRKLQVEAVGDEDAETKRVATMQREEKDA</sequence>
<organism evidence="4 6">
    <name type="scientific">Plasmodiophora brassicae</name>
    <name type="common">Clubroot disease agent</name>
    <dbReference type="NCBI Taxonomy" id="37360"/>
    <lineage>
        <taxon>Eukaryota</taxon>
        <taxon>Sar</taxon>
        <taxon>Rhizaria</taxon>
        <taxon>Endomyxa</taxon>
        <taxon>Phytomyxea</taxon>
        <taxon>Plasmodiophorida</taxon>
        <taxon>Plasmodiophoridae</taxon>
        <taxon>Plasmodiophora</taxon>
    </lineage>
</organism>
<dbReference type="GO" id="GO:0042393">
    <property type="term" value="F:histone binding"/>
    <property type="evidence" value="ECO:0007669"/>
    <property type="project" value="TreeGrafter"/>
</dbReference>
<feature type="region of interest" description="Disordered" evidence="3">
    <location>
        <begin position="175"/>
        <end position="221"/>
    </location>
</feature>
<dbReference type="STRING" id="37360.A0A0G4J7P0"/>
<dbReference type="PANTHER" id="PTHR15081">
    <property type="entry name" value="NUCLEAR AUTOANTIGENIC SPERM PROTEIN NASP -RELATED"/>
    <property type="match status" value="1"/>
</dbReference>
<evidence type="ECO:0008006" key="8">
    <source>
        <dbReference type="Google" id="ProtNLM"/>
    </source>
</evidence>
<feature type="compositionally biased region" description="Basic and acidic residues" evidence="3">
    <location>
        <begin position="178"/>
        <end position="189"/>
    </location>
</feature>
<evidence type="ECO:0000313" key="5">
    <source>
        <dbReference type="EMBL" id="SPQ95517.1"/>
    </source>
</evidence>
<dbReference type="Proteomes" id="UP000039324">
    <property type="component" value="Unassembled WGS sequence"/>
</dbReference>
<dbReference type="GO" id="GO:0006335">
    <property type="term" value="P:DNA replication-dependent chromatin assembly"/>
    <property type="evidence" value="ECO:0007669"/>
    <property type="project" value="TreeGrafter"/>
</dbReference>
<dbReference type="PANTHER" id="PTHR15081:SF1">
    <property type="entry name" value="NUCLEAR AUTOANTIGENIC SPERM PROTEIN"/>
    <property type="match status" value="1"/>
</dbReference>
<evidence type="ECO:0000313" key="4">
    <source>
        <dbReference type="EMBL" id="CEP03281.1"/>
    </source>
</evidence>
<feature type="compositionally biased region" description="Acidic residues" evidence="3">
    <location>
        <begin position="190"/>
        <end position="221"/>
    </location>
</feature>
<dbReference type="InterPro" id="IPR011990">
    <property type="entry name" value="TPR-like_helical_dom_sf"/>
</dbReference>
<keyword evidence="6" id="KW-1185">Reference proteome</keyword>
<dbReference type="AlphaFoldDB" id="A0A0G4J7P0"/>
<proteinExistence type="predicted"/>
<evidence type="ECO:0000256" key="2">
    <source>
        <dbReference type="ARBA" id="ARBA00022803"/>
    </source>
</evidence>
<keyword evidence="1" id="KW-0677">Repeat</keyword>
<dbReference type="EMBL" id="OVEO01000004">
    <property type="protein sequence ID" value="SPQ95517.1"/>
    <property type="molecule type" value="Genomic_DNA"/>
</dbReference>
<feature type="region of interest" description="Disordered" evidence="3">
    <location>
        <begin position="42"/>
        <end position="95"/>
    </location>
</feature>
<dbReference type="GO" id="GO:0034080">
    <property type="term" value="P:CENP-A containing chromatin assembly"/>
    <property type="evidence" value="ECO:0007669"/>
    <property type="project" value="TreeGrafter"/>
</dbReference>
<dbReference type="Proteomes" id="UP000290189">
    <property type="component" value="Unassembled WGS sequence"/>
</dbReference>
<dbReference type="GO" id="GO:0005654">
    <property type="term" value="C:nucleoplasm"/>
    <property type="evidence" value="ECO:0007669"/>
    <property type="project" value="TreeGrafter"/>
</dbReference>
<gene>
    <name evidence="4" type="ORF">PBRA_003041</name>
    <name evidence="5" type="ORF">PLBR_LOCUS2732</name>
</gene>
<reference evidence="4 6" key="1">
    <citation type="submission" date="2015-02" db="EMBL/GenBank/DDBJ databases">
        <authorList>
            <person name="Chooi Y.-H."/>
        </authorList>
    </citation>
    <scope>NUCLEOTIDE SEQUENCE [LARGE SCALE GENOMIC DNA]</scope>
    <source>
        <strain evidence="4">E3</strain>
    </source>
</reference>